<organism evidence="10 11">
    <name type="scientific">Mycolicibacterium chubuense (strain NBB4)</name>
    <name type="common">Mycobacterium chubuense</name>
    <dbReference type="NCBI Taxonomy" id="710421"/>
    <lineage>
        <taxon>Bacteria</taxon>
        <taxon>Bacillati</taxon>
        <taxon>Actinomycetota</taxon>
        <taxon>Actinomycetes</taxon>
        <taxon>Mycobacteriales</taxon>
        <taxon>Mycobacteriaceae</taxon>
        <taxon>Mycolicibacterium</taxon>
    </lineage>
</organism>
<evidence type="ECO:0000313" key="10">
    <source>
        <dbReference type="EMBL" id="AFM17227.1"/>
    </source>
</evidence>
<dbReference type="GO" id="GO:0031071">
    <property type="term" value="F:cysteine desulfurase activity"/>
    <property type="evidence" value="ECO:0007669"/>
    <property type="project" value="UniProtKB-UniRule"/>
</dbReference>
<reference evidence="10 11" key="1">
    <citation type="submission" date="2012-06" db="EMBL/GenBank/DDBJ databases">
        <title>Complete sequence of chromosome of Mycobacterium chubuense NBB4.</title>
        <authorList>
            <consortium name="US DOE Joint Genome Institute"/>
            <person name="Lucas S."/>
            <person name="Han J."/>
            <person name="Lapidus A."/>
            <person name="Cheng J.-F."/>
            <person name="Goodwin L."/>
            <person name="Pitluck S."/>
            <person name="Peters L."/>
            <person name="Mikhailova N."/>
            <person name="Teshima H."/>
            <person name="Detter J.C."/>
            <person name="Han C."/>
            <person name="Tapia R."/>
            <person name="Land M."/>
            <person name="Hauser L."/>
            <person name="Kyrpides N."/>
            <person name="Ivanova N."/>
            <person name="Pagani I."/>
            <person name="Mattes T."/>
            <person name="Holmes A."/>
            <person name="Rutledge P."/>
            <person name="Paulsen I."/>
            <person name="Coleman N."/>
            <person name="Woyke T."/>
        </authorList>
    </citation>
    <scope>NUCLEOTIDE SEQUENCE [LARGE SCALE GENOMIC DNA]</scope>
    <source>
        <strain evidence="10 11">NBB4</strain>
    </source>
</reference>
<sequence length="431" mass="46242">MTAARTLDLTVLARVRDDFPILNRVMRGGNQLAYLDSGATSQKPLAVLDAEREFLLRSNGAVHRGAHQLMEEATDAYEQGREDIAEFVGADADELVFTKNATEAINLVAYALGDKRFEHAVGPGDVIVTTELEHHANLVPWQELAQRTGATLRWYGVTSEGRIDLDSLQLDDRVKVVAFSHHSNVTGAIAPVEELVTRARAVGALVLLDACQSVPHQPVDLHGLGVDFAAFSGHKMLGPTGIGVLYGRRELLDAMPPFLTGGSMIETVTMEATTYAPAPQRFEAGTPMTSQVVGLAAAARYLTELGMPAVEEHERELVAAALAGLAGIDGVRIIGPSSMEHRGSPVSFVVDGVHAHDVGQVLDDEGVAVRVGHHCAWPLHRRFGIAATARASFAVYNTVDEVDRLVAGVRRAVEFFDPAGRSEATRVSGRA</sequence>
<dbReference type="SUPFAM" id="SSF53383">
    <property type="entry name" value="PLP-dependent transferases"/>
    <property type="match status" value="1"/>
</dbReference>
<dbReference type="NCBIfam" id="TIGR01979">
    <property type="entry name" value="sufS"/>
    <property type="match status" value="1"/>
</dbReference>
<gene>
    <name evidence="10" type="ordered locus">Mycch_2454</name>
</gene>
<dbReference type="InterPro" id="IPR015421">
    <property type="entry name" value="PyrdxlP-dep_Trfase_major"/>
</dbReference>
<protein>
    <recommendedName>
        <fullName evidence="3 8">Cysteine desulfurase</fullName>
        <ecNumber evidence="3 8">2.8.1.7</ecNumber>
    </recommendedName>
</protein>
<dbReference type="CDD" id="cd06453">
    <property type="entry name" value="SufS_like"/>
    <property type="match status" value="1"/>
</dbReference>
<dbReference type="EC" id="2.8.1.7" evidence="3 8"/>
<evidence type="ECO:0000259" key="9">
    <source>
        <dbReference type="Pfam" id="PF00266"/>
    </source>
</evidence>
<evidence type="ECO:0000313" key="11">
    <source>
        <dbReference type="Proteomes" id="UP000006057"/>
    </source>
</evidence>
<dbReference type="PROSITE" id="PS00595">
    <property type="entry name" value="AA_TRANSFER_CLASS_5"/>
    <property type="match status" value="1"/>
</dbReference>
<dbReference type="GO" id="GO:0006534">
    <property type="term" value="P:cysteine metabolic process"/>
    <property type="evidence" value="ECO:0007669"/>
    <property type="project" value="UniProtKB-UniRule"/>
</dbReference>
<dbReference type="PATRIC" id="fig|710421.3.peg.2451"/>
<dbReference type="InterPro" id="IPR010970">
    <property type="entry name" value="Cys_dSase_SufS"/>
</dbReference>
<comment type="function">
    <text evidence="8">Catalyzes the removal of elemental sulfur and selenium atoms from L-cysteine, L-cystine, L-selenocysteine, and L-selenocystine to produce L-alanine.</text>
</comment>
<accession>I4BIX0</accession>
<dbReference type="AlphaFoldDB" id="I4BIX0"/>
<keyword evidence="11" id="KW-1185">Reference proteome</keyword>
<dbReference type="EMBL" id="CP003053">
    <property type="protein sequence ID" value="AFM17227.1"/>
    <property type="molecule type" value="Genomic_DNA"/>
</dbReference>
<dbReference type="InterPro" id="IPR015422">
    <property type="entry name" value="PyrdxlP-dep_Trfase_small"/>
</dbReference>
<evidence type="ECO:0000256" key="7">
    <source>
        <dbReference type="RuleBase" id="RU004504"/>
    </source>
</evidence>
<dbReference type="KEGG" id="mcb:Mycch_2454"/>
<evidence type="ECO:0000256" key="5">
    <source>
        <dbReference type="ARBA" id="ARBA00022898"/>
    </source>
</evidence>
<dbReference type="InterPro" id="IPR000192">
    <property type="entry name" value="Aminotrans_V_dom"/>
</dbReference>
<name>I4BIX0_MYCCN</name>
<proteinExistence type="inferred from homology"/>
<keyword evidence="5 8" id="KW-0663">Pyridoxal phosphate</keyword>
<dbReference type="PANTHER" id="PTHR43586">
    <property type="entry name" value="CYSTEINE DESULFURASE"/>
    <property type="match status" value="1"/>
</dbReference>
<evidence type="ECO:0000256" key="2">
    <source>
        <dbReference type="ARBA" id="ARBA00010447"/>
    </source>
</evidence>
<feature type="domain" description="Aminotransferase class V" evidence="9">
    <location>
        <begin position="34"/>
        <end position="405"/>
    </location>
</feature>
<keyword evidence="4 8" id="KW-0808">Transferase</keyword>
<comment type="cofactor">
    <cofactor evidence="1 7">
        <name>pyridoxal 5'-phosphate</name>
        <dbReference type="ChEBI" id="CHEBI:597326"/>
    </cofactor>
</comment>
<dbReference type="STRING" id="710421.Mycch_2454"/>
<comment type="similarity">
    <text evidence="2 8">Belongs to the class-V pyridoxal-phosphate-dependent aminotransferase family. Csd subfamily.</text>
</comment>
<dbReference type="Pfam" id="PF00266">
    <property type="entry name" value="Aminotran_5"/>
    <property type="match status" value="1"/>
</dbReference>
<dbReference type="OrthoDB" id="9804366at2"/>
<evidence type="ECO:0000256" key="8">
    <source>
        <dbReference type="RuleBase" id="RU004506"/>
    </source>
</evidence>
<dbReference type="PANTHER" id="PTHR43586:SF8">
    <property type="entry name" value="CYSTEINE DESULFURASE 1, CHLOROPLASTIC"/>
    <property type="match status" value="1"/>
</dbReference>
<evidence type="ECO:0000256" key="3">
    <source>
        <dbReference type="ARBA" id="ARBA00012239"/>
    </source>
</evidence>
<dbReference type="eggNOG" id="COG0520">
    <property type="taxonomic scope" value="Bacteria"/>
</dbReference>
<comment type="catalytic activity">
    <reaction evidence="6 8">
        <text>(sulfur carrier)-H + L-cysteine = (sulfur carrier)-SH + L-alanine</text>
        <dbReference type="Rhea" id="RHEA:43892"/>
        <dbReference type="Rhea" id="RHEA-COMP:14737"/>
        <dbReference type="Rhea" id="RHEA-COMP:14739"/>
        <dbReference type="ChEBI" id="CHEBI:29917"/>
        <dbReference type="ChEBI" id="CHEBI:35235"/>
        <dbReference type="ChEBI" id="CHEBI:57972"/>
        <dbReference type="ChEBI" id="CHEBI:64428"/>
        <dbReference type="EC" id="2.8.1.7"/>
    </reaction>
</comment>
<dbReference type="Proteomes" id="UP000006057">
    <property type="component" value="Chromosome"/>
</dbReference>
<evidence type="ECO:0000256" key="6">
    <source>
        <dbReference type="ARBA" id="ARBA00050776"/>
    </source>
</evidence>
<evidence type="ECO:0000256" key="4">
    <source>
        <dbReference type="ARBA" id="ARBA00022679"/>
    </source>
</evidence>
<dbReference type="Gene3D" id="3.90.1150.10">
    <property type="entry name" value="Aspartate Aminotransferase, domain 1"/>
    <property type="match status" value="1"/>
</dbReference>
<dbReference type="RefSeq" id="WP_014815707.1">
    <property type="nucleotide sequence ID" value="NC_018027.1"/>
</dbReference>
<dbReference type="HOGENOM" id="CLU_003433_2_5_11"/>
<dbReference type="GO" id="GO:0030170">
    <property type="term" value="F:pyridoxal phosphate binding"/>
    <property type="evidence" value="ECO:0007669"/>
    <property type="project" value="UniProtKB-UniRule"/>
</dbReference>
<dbReference type="InterPro" id="IPR015424">
    <property type="entry name" value="PyrdxlP-dep_Trfase"/>
</dbReference>
<dbReference type="Gene3D" id="3.40.640.10">
    <property type="entry name" value="Type I PLP-dependent aspartate aminotransferase-like (Major domain)"/>
    <property type="match status" value="1"/>
</dbReference>
<evidence type="ECO:0000256" key="1">
    <source>
        <dbReference type="ARBA" id="ARBA00001933"/>
    </source>
</evidence>
<dbReference type="InterPro" id="IPR020578">
    <property type="entry name" value="Aminotrans_V_PyrdxlP_BS"/>
</dbReference>